<evidence type="ECO:0000313" key="3">
    <source>
        <dbReference type="Proteomes" id="UP000565579"/>
    </source>
</evidence>
<organism evidence="2 3">
    <name type="scientific">Nonomuraea rubra</name>
    <dbReference type="NCBI Taxonomy" id="46180"/>
    <lineage>
        <taxon>Bacteria</taxon>
        <taxon>Bacillati</taxon>
        <taxon>Actinomycetota</taxon>
        <taxon>Actinomycetes</taxon>
        <taxon>Streptosporangiales</taxon>
        <taxon>Streptosporangiaceae</taxon>
        <taxon>Nonomuraea</taxon>
    </lineage>
</organism>
<dbReference type="RefSeq" id="WP_185109488.1">
    <property type="nucleotide sequence ID" value="NZ_BAAAXY010000233.1"/>
</dbReference>
<keyword evidence="1" id="KW-0472">Membrane</keyword>
<evidence type="ECO:0000256" key="1">
    <source>
        <dbReference type="SAM" id="Phobius"/>
    </source>
</evidence>
<protein>
    <submittedName>
        <fullName evidence="2">TRAP-type uncharacterized transport system fused permease subunit</fullName>
    </submittedName>
</protein>
<keyword evidence="1" id="KW-0812">Transmembrane</keyword>
<sequence length="108" mass="11427">MTNDDPALMSALTTEHFVLQTAISTATSEESARATLYVMALSSSLVALGFAAPPSPAFAPLAATLLPALAILGLLTAAVHLVLFYLYQRRRYRTRPQLPELSPGSPAA</sequence>
<dbReference type="AlphaFoldDB" id="A0A7X0P3X6"/>
<comment type="caution">
    <text evidence="2">The sequence shown here is derived from an EMBL/GenBank/DDBJ whole genome shotgun (WGS) entry which is preliminary data.</text>
</comment>
<proteinExistence type="predicted"/>
<feature type="transmembrane region" description="Helical" evidence="1">
    <location>
        <begin position="58"/>
        <end position="87"/>
    </location>
</feature>
<dbReference type="EMBL" id="JACHMI010000001">
    <property type="protein sequence ID" value="MBB6554823.1"/>
    <property type="molecule type" value="Genomic_DNA"/>
</dbReference>
<accession>A0A7X0P3X6</accession>
<dbReference type="Proteomes" id="UP000565579">
    <property type="component" value="Unassembled WGS sequence"/>
</dbReference>
<keyword evidence="1" id="KW-1133">Transmembrane helix</keyword>
<gene>
    <name evidence="2" type="ORF">HD593_009618</name>
</gene>
<feature type="transmembrane region" description="Helical" evidence="1">
    <location>
        <begin position="34"/>
        <end position="52"/>
    </location>
</feature>
<evidence type="ECO:0000313" key="2">
    <source>
        <dbReference type="EMBL" id="MBB6554823.1"/>
    </source>
</evidence>
<name>A0A7X0P3X6_9ACTN</name>
<reference evidence="2 3" key="1">
    <citation type="submission" date="2020-08" db="EMBL/GenBank/DDBJ databases">
        <title>Sequencing the genomes of 1000 actinobacteria strains.</title>
        <authorList>
            <person name="Klenk H.-P."/>
        </authorList>
    </citation>
    <scope>NUCLEOTIDE SEQUENCE [LARGE SCALE GENOMIC DNA]</scope>
    <source>
        <strain evidence="2 3">DSM 43768</strain>
    </source>
</reference>
<keyword evidence="3" id="KW-1185">Reference proteome</keyword>